<comment type="caution">
    <text evidence="1">The sequence shown here is derived from an EMBL/GenBank/DDBJ whole genome shotgun (WGS) entry which is preliminary data.</text>
</comment>
<gene>
    <name evidence="1" type="ORF">KR093_002498</name>
</gene>
<sequence length="170" mass="19516">MADSLIQQRSKLRIALITEDALQRLQPQQKEVSPMEIKDIYETIDVTVNAILEHKLRVLKLDNLDELIEKKIIDIQEKQNKAKLMALKTSSSINTLSDFHCVGIRSNNRSPYSNCSKQKKIQKAVISKSGCNFIKKQPINNRKVTTTNHKTTMKNNKEACNKRRLVKTVK</sequence>
<reference evidence="1" key="1">
    <citation type="journal article" date="2021" name="Mol. Ecol. Resour.">
        <title>Phylogenomic analyses of the genus Drosophila reveals genomic signals of climate adaptation.</title>
        <authorList>
            <person name="Li F."/>
            <person name="Rane R.V."/>
            <person name="Luria V."/>
            <person name="Xiong Z."/>
            <person name="Chen J."/>
            <person name="Li Z."/>
            <person name="Catullo R.A."/>
            <person name="Griffin P.C."/>
            <person name="Schiffer M."/>
            <person name="Pearce S."/>
            <person name="Lee S.F."/>
            <person name="McElroy K."/>
            <person name="Stocker A."/>
            <person name="Shirriffs J."/>
            <person name="Cockerell F."/>
            <person name="Coppin C."/>
            <person name="Sgro C.M."/>
            <person name="Karger A."/>
            <person name="Cain J.W."/>
            <person name="Weber J.A."/>
            <person name="Santpere G."/>
            <person name="Kirschner M.W."/>
            <person name="Hoffmann A.A."/>
            <person name="Oakeshott J.G."/>
            <person name="Zhang G."/>
        </authorList>
    </citation>
    <scope>NUCLEOTIDE SEQUENCE</scope>
    <source>
        <strain evidence="1">BGI-SZ-2011g</strain>
    </source>
</reference>
<organism evidence="1 2">
    <name type="scientific">Drosophila rubida</name>
    <dbReference type="NCBI Taxonomy" id="30044"/>
    <lineage>
        <taxon>Eukaryota</taxon>
        <taxon>Metazoa</taxon>
        <taxon>Ecdysozoa</taxon>
        <taxon>Arthropoda</taxon>
        <taxon>Hexapoda</taxon>
        <taxon>Insecta</taxon>
        <taxon>Pterygota</taxon>
        <taxon>Neoptera</taxon>
        <taxon>Endopterygota</taxon>
        <taxon>Diptera</taxon>
        <taxon>Brachycera</taxon>
        <taxon>Muscomorpha</taxon>
        <taxon>Ephydroidea</taxon>
        <taxon>Drosophilidae</taxon>
        <taxon>Drosophila</taxon>
    </lineage>
</organism>
<dbReference type="EMBL" id="JAJJHW010000095">
    <property type="protein sequence ID" value="KAH8386790.1"/>
    <property type="molecule type" value="Genomic_DNA"/>
</dbReference>
<dbReference type="AlphaFoldDB" id="A0AAD4K9K7"/>
<name>A0AAD4K9K7_9MUSC</name>
<proteinExistence type="predicted"/>
<evidence type="ECO:0000313" key="2">
    <source>
        <dbReference type="Proteomes" id="UP001200034"/>
    </source>
</evidence>
<evidence type="ECO:0000313" key="1">
    <source>
        <dbReference type="EMBL" id="KAH8386790.1"/>
    </source>
</evidence>
<keyword evidence="2" id="KW-1185">Reference proteome</keyword>
<accession>A0AAD4K9K7</accession>
<protein>
    <submittedName>
        <fullName evidence="1">Uncharacterized protein</fullName>
    </submittedName>
</protein>
<dbReference type="Proteomes" id="UP001200034">
    <property type="component" value="Unassembled WGS sequence"/>
</dbReference>